<dbReference type="EMBL" id="CP054541">
    <property type="protein sequence ID" value="QSL66179.1"/>
    <property type="molecule type" value="Genomic_DNA"/>
</dbReference>
<dbReference type="Pfam" id="PF03381">
    <property type="entry name" value="CDC50"/>
    <property type="match status" value="1"/>
</dbReference>
<protein>
    <recommendedName>
        <fullName evidence="10">DNA endonuclease activator Ctp1 C-terminal domain-containing protein</fullName>
    </recommendedName>
</protein>
<evidence type="ECO:0000256" key="3">
    <source>
        <dbReference type="ARBA" id="ARBA00009457"/>
    </source>
</evidence>
<feature type="transmembrane region" description="Helical" evidence="9">
    <location>
        <begin position="815"/>
        <end position="837"/>
    </location>
</feature>
<evidence type="ECO:0000256" key="2">
    <source>
        <dbReference type="ARBA" id="ARBA00004141"/>
    </source>
</evidence>
<evidence type="ECO:0000256" key="1">
    <source>
        <dbReference type="ARBA" id="ARBA00004123"/>
    </source>
</evidence>
<keyword evidence="7 9" id="KW-0472">Membrane</keyword>
<feature type="domain" description="DNA endonuclease activator Ctp1 C-terminal" evidence="10">
    <location>
        <begin position="508"/>
        <end position="595"/>
    </location>
</feature>
<dbReference type="GO" id="GO:0005794">
    <property type="term" value="C:Golgi apparatus"/>
    <property type="evidence" value="ECO:0007669"/>
    <property type="project" value="TreeGrafter"/>
</dbReference>
<keyword evidence="8" id="KW-0539">Nucleus</keyword>
<gene>
    <name evidence="11" type="ORF">MERGE_000554</name>
</gene>
<sequence>MDEEDIISDFSKETDRFKKDLSRTISNYINLQNKKLEKFSKDCRKYQETIDCQNKIIQSLVQERNKEIQAIHEYRDYLKEEKHQDLLLDYSNYIKSFCKKSSEYDALIFFLERYEKMKCSLLYLSKKYRKDKKIWREYINYYEIDKKSKDLGLFKDRNDLKENLQGNSVSNPLSLSMNKIDSNKSKANSKTESLVLTNSSKLNISQSSSILSECLDKYVFDNQKDASHITECLYNDSTTEDENETIKSCFDDSNIKKLLFKDSEIYEEESILFKSIISDNNLRIDNHNSGDINKGENSSLKPFTKSIEDFHDIAKDPQIETPESKWVQQNTTLNIFNFLPTPKPDCKPIYLKTQFSNKQKDLNKENISKIPIYFDTPHTLSTFNNVQSMVSETSDILKTNNKSAGNNDLSSILLKKENDIPIVDSFSEKEFIEKTFVIENSNSDENTNLKRGISHQHDENNKLDKKKELTSNFNNKKLGRYAKKFKSTEESLNDYVIDLNKNDKIPYAYDEVVRDKTSRRRLPACACDNCIKFFEAHGPIATIFKPKWRSPLKKKIYTDSDKEHIYKNVQEVSRHRSAFFRPKTPPGFWESDFPNISTKPILNIKRLEFGKDQARLLLLHFEELKNVELIISSPMRRALETVMIGFDGFLDLKDEKYINYPSIPLVILPELQETSDRNCDTCSSLESLRSWFPSLDWSFCSEEKLLKTGFFAYEPSMLEKRANWLRNWVSERKESKILIVSHLSFIKYLVDDSAYWANLEIKKYNIGVDSKWKQRGHLVYVFSNRTKNQNMRKPPNTDFYQQRLKAWHPILIPKYVFPIFFALGLILMPLGGLLFYFSSQVREIVINYTYCDTQASLDEFRSIPSEYVQMSFPSNHQSMSRAIWKKKMSDKSGYSMNETVCLIRFVIPADLNPPVFVYYRLSNFYQNHRRYVKSFSRDQIMGHARTADELRSSDDCNPLSVSDDGRPIYPCGLIANSMFNDTIGQPKMLSSLSGKVLHTYFMTNRGISWSSDKNIFKKTSYRPSEVAPPPNWILRYPNGYNETNFPNIHNWEEFHVWMKTAGLPTFDKLSLRNDTGIMKAGAYQIEIVMRFPVTKYNGSKTIIISTRSFIGGRNLFLSIAYIISGALSFIIGTFFTCCYLIKPRKLGDHRYLSWNQASFHNPLKSMNTAETTSH</sequence>
<dbReference type="GO" id="GO:0006281">
    <property type="term" value="P:DNA repair"/>
    <property type="evidence" value="ECO:0007669"/>
    <property type="project" value="InterPro"/>
</dbReference>
<dbReference type="Pfam" id="PF00300">
    <property type="entry name" value="His_Phos_1"/>
    <property type="match status" value="1"/>
</dbReference>
<evidence type="ECO:0000313" key="11">
    <source>
        <dbReference type="EMBL" id="QSL66179.1"/>
    </source>
</evidence>
<evidence type="ECO:0000256" key="9">
    <source>
        <dbReference type="SAM" id="Phobius"/>
    </source>
</evidence>
<dbReference type="Pfam" id="PF08573">
    <property type="entry name" value="SAE2"/>
    <property type="match status" value="1"/>
</dbReference>
<keyword evidence="12" id="KW-1185">Reference proteome</keyword>
<proteinExistence type="inferred from homology"/>
<keyword evidence="5" id="KW-0227">DNA damage</keyword>
<evidence type="ECO:0000313" key="12">
    <source>
        <dbReference type="Proteomes" id="UP000663699"/>
    </source>
</evidence>
<dbReference type="InterPro" id="IPR013078">
    <property type="entry name" value="His_Pase_superF_clade-1"/>
</dbReference>
<comment type="subcellular location">
    <subcellularLocation>
        <location evidence="2">Membrane</location>
        <topology evidence="2">Multi-pass membrane protein</topology>
    </subcellularLocation>
    <subcellularLocation>
        <location evidence="1">Nucleus</location>
    </subcellularLocation>
</comment>
<dbReference type="Gene3D" id="3.40.50.1240">
    <property type="entry name" value="Phosphoglycerate mutase-like"/>
    <property type="match status" value="1"/>
</dbReference>
<keyword evidence="6 9" id="KW-1133">Transmembrane helix</keyword>
<dbReference type="InterPro" id="IPR005045">
    <property type="entry name" value="CDC50/LEM3_fam"/>
</dbReference>
<dbReference type="AlphaFoldDB" id="A0A899G3Z6"/>
<organism evidence="11 12">
    <name type="scientific">Pneumocystis wakefieldiae</name>
    <dbReference type="NCBI Taxonomy" id="38082"/>
    <lineage>
        <taxon>Eukaryota</taxon>
        <taxon>Fungi</taxon>
        <taxon>Dikarya</taxon>
        <taxon>Ascomycota</taxon>
        <taxon>Taphrinomycotina</taxon>
        <taxon>Pneumocystomycetes</taxon>
        <taxon>Pneumocystaceae</taxon>
        <taxon>Pneumocystis</taxon>
    </lineage>
</organism>
<comment type="similarity">
    <text evidence="3">Belongs to the CDC50/LEM3 family.</text>
</comment>
<evidence type="ECO:0000256" key="8">
    <source>
        <dbReference type="ARBA" id="ARBA00023242"/>
    </source>
</evidence>
<name>A0A899G3Z6_9ASCO</name>
<evidence type="ECO:0000256" key="7">
    <source>
        <dbReference type="ARBA" id="ARBA00023136"/>
    </source>
</evidence>
<dbReference type="PANTHER" id="PTHR10926">
    <property type="entry name" value="CELL CYCLE CONTROL PROTEIN 50"/>
    <property type="match status" value="1"/>
</dbReference>
<dbReference type="Proteomes" id="UP000663699">
    <property type="component" value="Chromosome 10"/>
</dbReference>
<dbReference type="InterPro" id="IPR029033">
    <property type="entry name" value="His_PPase_superfam"/>
</dbReference>
<evidence type="ECO:0000256" key="6">
    <source>
        <dbReference type="ARBA" id="ARBA00022989"/>
    </source>
</evidence>
<dbReference type="GO" id="GO:0005634">
    <property type="term" value="C:nucleus"/>
    <property type="evidence" value="ECO:0007669"/>
    <property type="project" value="UniProtKB-SubCell"/>
</dbReference>
<evidence type="ECO:0000256" key="5">
    <source>
        <dbReference type="ARBA" id="ARBA00022763"/>
    </source>
</evidence>
<evidence type="ECO:0000256" key="4">
    <source>
        <dbReference type="ARBA" id="ARBA00022692"/>
    </source>
</evidence>
<reference evidence="11" key="1">
    <citation type="submission" date="2020-06" db="EMBL/GenBank/DDBJ databases">
        <title>Genomes of multiple members of Pneumocystis genus reveal paths to human pathogen Pneumocystis jirovecii.</title>
        <authorList>
            <person name="Cisse O.H."/>
            <person name="Ma L."/>
            <person name="Dekker J."/>
            <person name="Khil P."/>
            <person name="Jo J."/>
            <person name="Brenchley J."/>
            <person name="Blair R."/>
            <person name="Pahar B."/>
            <person name="Chabe M."/>
            <person name="Van Rompay K.A."/>
            <person name="Keesler R."/>
            <person name="Sukura A."/>
            <person name="Hirsch V."/>
            <person name="Kutty G."/>
            <person name="Liu Y."/>
            <person name="Peng L."/>
            <person name="Chen J."/>
            <person name="Song J."/>
            <person name="Weissenbacher-Lang C."/>
            <person name="Xu J."/>
            <person name="Upham N.S."/>
            <person name="Stajich J.E."/>
            <person name="Cuomo C.A."/>
            <person name="Cushion M.T."/>
            <person name="Kovacs J.A."/>
        </authorList>
    </citation>
    <scope>NUCLEOTIDE SEQUENCE</scope>
    <source>
        <strain evidence="11">2A</strain>
    </source>
</reference>
<feature type="transmembrane region" description="Helical" evidence="9">
    <location>
        <begin position="1115"/>
        <end position="1141"/>
    </location>
</feature>
<dbReference type="GO" id="GO:0005886">
    <property type="term" value="C:plasma membrane"/>
    <property type="evidence" value="ECO:0007669"/>
    <property type="project" value="TreeGrafter"/>
</dbReference>
<dbReference type="SUPFAM" id="SSF53254">
    <property type="entry name" value="Phosphoglycerate mutase-like"/>
    <property type="match status" value="1"/>
</dbReference>
<dbReference type="PANTHER" id="PTHR10926:SF0">
    <property type="entry name" value="CDC50, ISOFORM A"/>
    <property type="match status" value="1"/>
</dbReference>
<evidence type="ECO:0000259" key="10">
    <source>
        <dbReference type="Pfam" id="PF08573"/>
    </source>
</evidence>
<keyword evidence="4 9" id="KW-0812">Transmembrane</keyword>
<dbReference type="GO" id="GO:0005783">
    <property type="term" value="C:endoplasmic reticulum"/>
    <property type="evidence" value="ECO:0007669"/>
    <property type="project" value="TreeGrafter"/>
</dbReference>
<accession>A0A899G3Z6</accession>
<dbReference type="InterPro" id="IPR013882">
    <property type="entry name" value="Ctp1_C"/>
</dbReference>
<dbReference type="OrthoDB" id="340608at2759"/>